<dbReference type="Proteomes" id="UP000435802">
    <property type="component" value="Unassembled WGS sequence"/>
</dbReference>
<dbReference type="OrthoDB" id="9807765at2"/>
<keyword evidence="2" id="KW-1185">Reference proteome</keyword>
<dbReference type="EMBL" id="WUMK01000020">
    <property type="protein sequence ID" value="MXN49371.1"/>
    <property type="molecule type" value="Genomic_DNA"/>
</dbReference>
<accession>A0A6N8SKM8</accession>
<evidence type="ECO:0000313" key="2">
    <source>
        <dbReference type="Proteomes" id="UP000435802"/>
    </source>
</evidence>
<dbReference type="AlphaFoldDB" id="A0A6N8SKM8"/>
<name>A0A6N8SKM8_9HYPH</name>
<organism evidence="1 2">
    <name type="scientific">Shinella kummerowiae</name>
    <dbReference type="NCBI Taxonomy" id="417745"/>
    <lineage>
        <taxon>Bacteria</taxon>
        <taxon>Pseudomonadati</taxon>
        <taxon>Pseudomonadota</taxon>
        <taxon>Alphaproteobacteria</taxon>
        <taxon>Hyphomicrobiales</taxon>
        <taxon>Rhizobiaceae</taxon>
        <taxon>Shinella</taxon>
    </lineage>
</organism>
<dbReference type="SUPFAM" id="SSF53850">
    <property type="entry name" value="Periplasmic binding protein-like II"/>
    <property type="match status" value="1"/>
</dbReference>
<reference evidence="1 2" key="1">
    <citation type="submission" date="2019-12" db="EMBL/GenBank/DDBJ databases">
        <title>Shinella kummerowiae sp. nov., a symbiotic bacterium isolated from root nodules of the herbal legume Kummerowia stipulacea.</title>
        <authorList>
            <person name="Gao J."/>
        </authorList>
    </citation>
    <scope>NUCLEOTIDE SEQUENCE [LARGE SCALE GENOMIC DNA]</scope>
    <source>
        <strain evidence="1 2">CCBAU 25048</strain>
    </source>
</reference>
<sequence length="133" mass="14884">MFDESLISVVRNDFPTNEEEQRPVTLITHEIGENSFADDWRVYLSLGRDADANLVNSAVILGASHYILGLEMALSGIGVALIPTFLAEGALTEGRLRTWRGHQVPTGLSYYIHIKYAGRKEPDIEAFYCLVRE</sequence>
<evidence type="ECO:0000313" key="1">
    <source>
        <dbReference type="EMBL" id="MXN49371.1"/>
    </source>
</evidence>
<gene>
    <name evidence="1" type="ORF">GR138_29690</name>
</gene>
<comment type="caution">
    <text evidence="1">The sequence shown here is derived from an EMBL/GenBank/DDBJ whole genome shotgun (WGS) entry which is preliminary data.</text>
</comment>
<proteinExistence type="predicted"/>
<evidence type="ECO:0008006" key="3">
    <source>
        <dbReference type="Google" id="ProtNLM"/>
    </source>
</evidence>
<protein>
    <recommendedName>
        <fullName evidence="3">LysR substrate-binding domain-containing protein</fullName>
    </recommendedName>
</protein>
<dbReference type="Gene3D" id="3.40.190.10">
    <property type="entry name" value="Periplasmic binding protein-like II"/>
    <property type="match status" value="1"/>
</dbReference>